<organism evidence="1 2">
    <name type="scientific">Bradyrhizobium diazoefficiens</name>
    <dbReference type="NCBI Taxonomy" id="1355477"/>
    <lineage>
        <taxon>Bacteria</taxon>
        <taxon>Pseudomonadati</taxon>
        <taxon>Pseudomonadota</taxon>
        <taxon>Alphaproteobacteria</taxon>
        <taxon>Hyphomicrobiales</taxon>
        <taxon>Nitrobacteraceae</taxon>
        <taxon>Bradyrhizobium</taxon>
    </lineage>
</organism>
<dbReference type="EMBL" id="AP014685">
    <property type="protein sequence ID" value="BAR57695.1"/>
    <property type="molecule type" value="Genomic_DNA"/>
</dbReference>
<evidence type="ECO:0000313" key="1">
    <source>
        <dbReference type="EMBL" id="BAR57695.1"/>
    </source>
</evidence>
<reference evidence="1 2" key="1">
    <citation type="submission" date="2014-11" db="EMBL/GenBank/DDBJ databases">
        <title>Symbiosis island explosion on the genome of extra-slow-growing strains of soybean bradyrhizobia with massive insertion sequences.</title>
        <authorList>
            <person name="Iida T."/>
            <person name="Minamisawa K."/>
        </authorList>
    </citation>
    <scope>NUCLEOTIDE SEQUENCE [LARGE SCALE GENOMIC DNA]</scope>
    <source>
        <strain evidence="1 2">NK6</strain>
    </source>
</reference>
<sequence length="44" mass="4894">MTGLEKRMHANKATVALAAKIARVAWVILTRPGSTYERRLPAFP</sequence>
<name>A0A0E3VUN0_9BRAD</name>
<dbReference type="AlphaFoldDB" id="A0A0E3VUN0"/>
<accession>A0A0E3VUN0</accession>
<dbReference type="Proteomes" id="UP000063308">
    <property type="component" value="Chromosome"/>
</dbReference>
<proteinExistence type="predicted"/>
<evidence type="ECO:0000313" key="2">
    <source>
        <dbReference type="Proteomes" id="UP000063308"/>
    </source>
</evidence>
<protein>
    <submittedName>
        <fullName evidence="1">Putative transposase</fullName>
    </submittedName>
</protein>
<gene>
    <name evidence="1" type="ORF">NK6_4528</name>
</gene>